<dbReference type="PANTHER" id="PTHR11481:SF64">
    <property type="entry name" value="FC RECEPTOR-LIKE PROTEIN 4"/>
    <property type="match status" value="1"/>
</dbReference>
<dbReference type="PANTHER" id="PTHR11481">
    <property type="entry name" value="IMMUNOGLOBULIN FC RECEPTOR"/>
    <property type="match status" value="1"/>
</dbReference>
<feature type="compositionally biased region" description="Polar residues" evidence="3">
    <location>
        <begin position="73"/>
        <end position="86"/>
    </location>
</feature>
<feature type="domain" description="Ig-like" evidence="4">
    <location>
        <begin position="3"/>
        <end position="87"/>
    </location>
</feature>
<evidence type="ECO:0000259" key="4">
    <source>
        <dbReference type="PROSITE" id="PS50835"/>
    </source>
</evidence>
<dbReference type="GO" id="GO:0007166">
    <property type="term" value="P:cell surface receptor signaling pathway"/>
    <property type="evidence" value="ECO:0007669"/>
    <property type="project" value="TreeGrafter"/>
</dbReference>
<dbReference type="SMART" id="SM00409">
    <property type="entry name" value="IG"/>
    <property type="match status" value="1"/>
</dbReference>
<keyword evidence="1" id="KW-0732">Signal</keyword>
<proteinExistence type="predicted"/>
<dbReference type="GO" id="GO:0009897">
    <property type="term" value="C:external side of plasma membrane"/>
    <property type="evidence" value="ECO:0007669"/>
    <property type="project" value="TreeGrafter"/>
</dbReference>
<dbReference type="InterPro" id="IPR013783">
    <property type="entry name" value="Ig-like_fold"/>
</dbReference>
<dbReference type="EMBL" id="WBNC01011518">
    <property type="protein sequence ID" value="NXD03477.1"/>
    <property type="molecule type" value="Genomic_DNA"/>
</dbReference>
<name>A0A851SL12_CERFA</name>
<evidence type="ECO:0000313" key="6">
    <source>
        <dbReference type="Proteomes" id="UP000611277"/>
    </source>
</evidence>
<evidence type="ECO:0000313" key="5">
    <source>
        <dbReference type="EMBL" id="NXD03477.1"/>
    </source>
</evidence>
<feature type="region of interest" description="Disordered" evidence="3">
    <location>
        <begin position="73"/>
        <end position="99"/>
    </location>
</feature>
<dbReference type="GO" id="GO:0004888">
    <property type="term" value="F:transmembrane signaling receptor activity"/>
    <property type="evidence" value="ECO:0007669"/>
    <property type="project" value="TreeGrafter"/>
</dbReference>
<dbReference type="PROSITE" id="PS50835">
    <property type="entry name" value="IG_LIKE"/>
    <property type="match status" value="1"/>
</dbReference>
<dbReference type="InterPro" id="IPR003599">
    <property type="entry name" value="Ig_sub"/>
</dbReference>
<protein>
    <submittedName>
        <fullName evidence="5">FCGR3 protein</fullName>
    </submittedName>
</protein>
<evidence type="ECO:0000256" key="3">
    <source>
        <dbReference type="SAM" id="MobiDB-lite"/>
    </source>
</evidence>
<evidence type="ECO:0000256" key="2">
    <source>
        <dbReference type="ARBA" id="ARBA00023157"/>
    </source>
</evidence>
<dbReference type="Gene3D" id="2.60.40.10">
    <property type="entry name" value="Immunoglobulins"/>
    <property type="match status" value="1"/>
</dbReference>
<sequence>CPPDWVVLQVSEQVVLEGDTVKLRCRCWPEISVYELRFYHEDKEVMEHRNGTELSLSPLQLQHSGRYRCSFGGSSRGSPWSESAPVTVTVHGEHPTADT</sequence>
<dbReference type="Pfam" id="PF13895">
    <property type="entry name" value="Ig_2"/>
    <property type="match status" value="1"/>
</dbReference>
<feature type="non-terminal residue" evidence="5">
    <location>
        <position position="1"/>
    </location>
</feature>
<keyword evidence="2" id="KW-1015">Disulfide bond</keyword>
<dbReference type="InterPro" id="IPR036179">
    <property type="entry name" value="Ig-like_dom_sf"/>
</dbReference>
<dbReference type="GO" id="GO:0006955">
    <property type="term" value="P:immune response"/>
    <property type="evidence" value="ECO:0007669"/>
    <property type="project" value="TreeGrafter"/>
</dbReference>
<accession>A0A851SL12</accession>
<dbReference type="SUPFAM" id="SSF48726">
    <property type="entry name" value="Immunoglobulin"/>
    <property type="match status" value="1"/>
</dbReference>
<keyword evidence="6" id="KW-1185">Reference proteome</keyword>
<dbReference type="Proteomes" id="UP000611277">
    <property type="component" value="Unassembled WGS sequence"/>
</dbReference>
<evidence type="ECO:0000256" key="1">
    <source>
        <dbReference type="ARBA" id="ARBA00022729"/>
    </source>
</evidence>
<dbReference type="InterPro" id="IPR007110">
    <property type="entry name" value="Ig-like_dom"/>
</dbReference>
<gene>
    <name evidence="5" type="primary">Fcgr3</name>
    <name evidence="5" type="ORF">CERFAM_R14555</name>
</gene>
<dbReference type="AlphaFoldDB" id="A0A851SL12"/>
<dbReference type="InterPro" id="IPR050488">
    <property type="entry name" value="Ig_Fc_receptor"/>
</dbReference>
<comment type="caution">
    <text evidence="5">The sequence shown here is derived from an EMBL/GenBank/DDBJ whole genome shotgun (WGS) entry which is preliminary data.</text>
</comment>
<feature type="non-terminal residue" evidence="5">
    <location>
        <position position="99"/>
    </location>
</feature>
<organism evidence="5 6">
    <name type="scientific">Certhia familiaris</name>
    <name type="common">Eurasian treecreeper</name>
    <dbReference type="NCBI Taxonomy" id="73333"/>
    <lineage>
        <taxon>Eukaryota</taxon>
        <taxon>Metazoa</taxon>
        <taxon>Chordata</taxon>
        <taxon>Craniata</taxon>
        <taxon>Vertebrata</taxon>
        <taxon>Euteleostomi</taxon>
        <taxon>Archelosauria</taxon>
        <taxon>Archosauria</taxon>
        <taxon>Dinosauria</taxon>
        <taxon>Saurischia</taxon>
        <taxon>Theropoda</taxon>
        <taxon>Coelurosauria</taxon>
        <taxon>Aves</taxon>
        <taxon>Neognathae</taxon>
        <taxon>Neoaves</taxon>
        <taxon>Telluraves</taxon>
        <taxon>Australaves</taxon>
        <taxon>Passeriformes</taxon>
        <taxon>Certhiidae</taxon>
        <taxon>Certhiinae</taxon>
        <taxon>Certhia</taxon>
    </lineage>
</organism>
<reference evidence="5" key="1">
    <citation type="submission" date="2019-09" db="EMBL/GenBank/DDBJ databases">
        <title>Bird 10,000 Genomes (B10K) Project - Family phase.</title>
        <authorList>
            <person name="Zhang G."/>
        </authorList>
    </citation>
    <scope>NUCLEOTIDE SEQUENCE</scope>
    <source>
        <strain evidence="5">OUT-0039</strain>
        <tissue evidence="5">Muscle</tissue>
    </source>
</reference>